<protein>
    <submittedName>
        <fullName evidence="1">Uncharacterized protein</fullName>
    </submittedName>
</protein>
<sequence>MMTSCLFEAEEGIGNVGASVDAPSQFGSEIEEGGRERVQALMHLVSLVVLRWRRGKAVEGVGRGGEGRWGLFIGGASSDVPSQFGPKMEEKGGEGEASAR</sequence>
<keyword evidence="2" id="KW-1185">Reference proteome</keyword>
<dbReference type="EMBL" id="CM047737">
    <property type="protein sequence ID" value="KAJ0048766.1"/>
    <property type="molecule type" value="Genomic_DNA"/>
</dbReference>
<gene>
    <name evidence="1" type="ORF">Pint_16535</name>
</gene>
<evidence type="ECO:0000313" key="2">
    <source>
        <dbReference type="Proteomes" id="UP001163603"/>
    </source>
</evidence>
<comment type="caution">
    <text evidence="1">The sequence shown here is derived from an EMBL/GenBank/DDBJ whole genome shotgun (WGS) entry which is preliminary data.</text>
</comment>
<organism evidence="1 2">
    <name type="scientific">Pistacia integerrima</name>
    <dbReference type="NCBI Taxonomy" id="434235"/>
    <lineage>
        <taxon>Eukaryota</taxon>
        <taxon>Viridiplantae</taxon>
        <taxon>Streptophyta</taxon>
        <taxon>Embryophyta</taxon>
        <taxon>Tracheophyta</taxon>
        <taxon>Spermatophyta</taxon>
        <taxon>Magnoliopsida</taxon>
        <taxon>eudicotyledons</taxon>
        <taxon>Gunneridae</taxon>
        <taxon>Pentapetalae</taxon>
        <taxon>rosids</taxon>
        <taxon>malvids</taxon>
        <taxon>Sapindales</taxon>
        <taxon>Anacardiaceae</taxon>
        <taxon>Pistacia</taxon>
    </lineage>
</organism>
<proteinExistence type="predicted"/>
<evidence type="ECO:0000313" key="1">
    <source>
        <dbReference type="EMBL" id="KAJ0048766.1"/>
    </source>
</evidence>
<accession>A0ACC0ZB30</accession>
<reference evidence="2" key="1">
    <citation type="journal article" date="2023" name="G3 (Bethesda)">
        <title>Genome assembly and association tests identify interacting loci associated with vigor, precocity, and sex in interspecific pistachio rootstocks.</title>
        <authorList>
            <person name="Palmer W."/>
            <person name="Jacygrad E."/>
            <person name="Sagayaradj S."/>
            <person name="Cavanaugh K."/>
            <person name="Han R."/>
            <person name="Bertier L."/>
            <person name="Beede B."/>
            <person name="Kafkas S."/>
            <person name="Golino D."/>
            <person name="Preece J."/>
            <person name="Michelmore R."/>
        </authorList>
    </citation>
    <scope>NUCLEOTIDE SEQUENCE [LARGE SCALE GENOMIC DNA]</scope>
</reference>
<dbReference type="Proteomes" id="UP001163603">
    <property type="component" value="Chromosome 2"/>
</dbReference>
<name>A0ACC0ZB30_9ROSI</name>